<keyword evidence="1" id="KW-0472">Membrane</keyword>
<protein>
    <submittedName>
        <fullName evidence="3">Two-component system regulatory protein YycI</fullName>
    </submittedName>
</protein>
<dbReference type="InterPro" id="IPR018604">
    <property type="entry name" value="YycI-like"/>
</dbReference>
<name>A0A9D1TKI9_9BACI</name>
<feature type="domain" description="Regulatory protein YycH-like" evidence="2">
    <location>
        <begin position="38"/>
        <end position="254"/>
    </location>
</feature>
<evidence type="ECO:0000313" key="3">
    <source>
        <dbReference type="EMBL" id="HIV75519.1"/>
    </source>
</evidence>
<reference evidence="3" key="2">
    <citation type="submission" date="2021-04" db="EMBL/GenBank/DDBJ databases">
        <authorList>
            <person name="Gilroy R."/>
        </authorList>
    </citation>
    <scope>NUCLEOTIDE SEQUENCE</scope>
    <source>
        <strain evidence="3">CHK169-2315</strain>
    </source>
</reference>
<dbReference type="Proteomes" id="UP000823937">
    <property type="component" value="Unassembled WGS sequence"/>
</dbReference>
<keyword evidence="1" id="KW-1133">Transmembrane helix</keyword>
<gene>
    <name evidence="3" type="ORF">H9895_10610</name>
</gene>
<feature type="transmembrane region" description="Helical" evidence="1">
    <location>
        <begin position="6"/>
        <end position="23"/>
    </location>
</feature>
<organism evidence="3 4">
    <name type="scientific">Candidatus Pseudogracilibacillus intestinigallinarum</name>
    <dbReference type="NCBI Taxonomy" id="2838742"/>
    <lineage>
        <taxon>Bacteria</taxon>
        <taxon>Bacillati</taxon>
        <taxon>Bacillota</taxon>
        <taxon>Bacilli</taxon>
        <taxon>Bacillales</taxon>
        <taxon>Bacillaceae</taxon>
        <taxon>Pseudogracilibacillus</taxon>
    </lineage>
</organism>
<sequence length="302" mass="35445">MHWGQIKTLLILSFLILDIYLFMQFLEKKEVADIGVIEHEPSTIEEQLNGESITIKELPDQEYEETYISLKQHLFTKDELKGLSNVPKQESFILNQNMVVSILDKAIALPSKKTDENMDDFLTSFAYYGEEYTFWERNEEKNVLVYFQNKLDRTIYYNDKGIILVFLNDDNEATHYIQTMLGEEETVAEKRKLITPMRAIETLYNANALFAGDEITRVNIGFHTRVPFESDVQVFVPIWKITVNEDHNYFVNAIEGFIFSTDEEEFFDEVTTTMMKRLDIQKGQNKKLEEILQDIEVRKGIR</sequence>
<dbReference type="AlphaFoldDB" id="A0A9D1TKI9"/>
<dbReference type="GO" id="GO:0016020">
    <property type="term" value="C:membrane"/>
    <property type="evidence" value="ECO:0007669"/>
    <property type="project" value="InterPro"/>
</dbReference>
<keyword evidence="1" id="KW-0812">Transmembrane</keyword>
<evidence type="ECO:0000313" key="4">
    <source>
        <dbReference type="Proteomes" id="UP000823937"/>
    </source>
</evidence>
<dbReference type="EMBL" id="DXHX01000150">
    <property type="protein sequence ID" value="HIV75519.1"/>
    <property type="molecule type" value="Genomic_DNA"/>
</dbReference>
<evidence type="ECO:0000256" key="1">
    <source>
        <dbReference type="SAM" id="Phobius"/>
    </source>
</evidence>
<accession>A0A9D1TKI9</accession>
<evidence type="ECO:0000259" key="2">
    <source>
        <dbReference type="Pfam" id="PF09648"/>
    </source>
</evidence>
<proteinExistence type="predicted"/>
<dbReference type="Pfam" id="PF09648">
    <property type="entry name" value="YycI"/>
    <property type="match status" value="1"/>
</dbReference>
<reference evidence="3" key="1">
    <citation type="journal article" date="2021" name="PeerJ">
        <title>Extensive microbial diversity within the chicken gut microbiome revealed by metagenomics and culture.</title>
        <authorList>
            <person name="Gilroy R."/>
            <person name="Ravi A."/>
            <person name="Getino M."/>
            <person name="Pursley I."/>
            <person name="Horton D.L."/>
            <person name="Alikhan N.F."/>
            <person name="Baker D."/>
            <person name="Gharbi K."/>
            <person name="Hall N."/>
            <person name="Watson M."/>
            <person name="Adriaenssens E.M."/>
            <person name="Foster-Nyarko E."/>
            <person name="Jarju S."/>
            <person name="Secka A."/>
            <person name="Antonio M."/>
            <person name="Oren A."/>
            <person name="Chaudhuri R.R."/>
            <person name="La Ragione R."/>
            <person name="Hildebrand F."/>
            <person name="Pallen M.J."/>
        </authorList>
    </citation>
    <scope>NUCLEOTIDE SEQUENCE</scope>
    <source>
        <strain evidence="3">CHK169-2315</strain>
    </source>
</reference>
<dbReference type="Gene3D" id="2.40.128.690">
    <property type="entry name" value="YycH protein, domain 3-like"/>
    <property type="match status" value="1"/>
</dbReference>
<comment type="caution">
    <text evidence="3">The sequence shown here is derived from an EMBL/GenBank/DDBJ whole genome shotgun (WGS) entry which is preliminary data.</text>
</comment>